<dbReference type="PANTHER" id="PTHR32385:SF15">
    <property type="entry name" value="INOSITOL PHOSPHOCERAMIDE MANNOSYLTRANSFERASE 1"/>
    <property type="match status" value="1"/>
</dbReference>
<dbReference type="InterPro" id="IPR029044">
    <property type="entry name" value="Nucleotide-diphossugar_trans"/>
</dbReference>
<dbReference type="SUPFAM" id="SSF53448">
    <property type="entry name" value="Nucleotide-diphospho-sugar transferases"/>
    <property type="match status" value="1"/>
</dbReference>
<dbReference type="InterPro" id="IPR007577">
    <property type="entry name" value="GlycoTrfase_DXD_sugar-bd_CS"/>
</dbReference>
<dbReference type="Pfam" id="PF04488">
    <property type="entry name" value="Gly_transf_sug"/>
    <property type="match status" value="1"/>
</dbReference>
<gene>
    <name evidence="2" type="ORF">F3B65_27195</name>
</gene>
<reference evidence="2" key="1">
    <citation type="journal article" date="2019" name="Nat. Med.">
        <title>A library of human gut bacterial isolates paired with longitudinal multiomics data enables mechanistic microbiome research.</title>
        <authorList>
            <person name="Poyet M."/>
            <person name="Groussin M."/>
            <person name="Gibbons S.M."/>
            <person name="Avila-Pacheco J."/>
            <person name="Jiang X."/>
            <person name="Kearney S.M."/>
            <person name="Perrotta A.R."/>
            <person name="Berdy B."/>
            <person name="Zhao S."/>
            <person name="Lieberman T.D."/>
            <person name="Swanson P.K."/>
            <person name="Smith M."/>
            <person name="Roesemann S."/>
            <person name="Alexander J.E."/>
            <person name="Rich S.A."/>
            <person name="Livny J."/>
            <person name="Vlamakis H."/>
            <person name="Clish C."/>
            <person name="Bullock K."/>
            <person name="Deik A."/>
            <person name="Scott J."/>
            <person name="Pierce K.A."/>
            <person name="Xavier R.J."/>
            <person name="Alm E.J."/>
        </authorList>
    </citation>
    <scope>NUCLEOTIDE SEQUENCE</scope>
    <source>
        <strain evidence="2">BIOML-A32</strain>
    </source>
</reference>
<dbReference type="EMBL" id="VWGG01000095">
    <property type="protein sequence ID" value="KAA4560352.1"/>
    <property type="molecule type" value="Genomic_DNA"/>
</dbReference>
<dbReference type="PANTHER" id="PTHR32385">
    <property type="entry name" value="MANNOSYL PHOSPHORYLINOSITOL CERAMIDE SYNTHASE"/>
    <property type="match status" value="1"/>
</dbReference>
<comment type="caution">
    <text evidence="2">The sequence shown here is derived from an EMBL/GenBank/DDBJ whole genome shotgun (WGS) entry which is preliminary data.</text>
</comment>
<name>A0A642A505_BACOV</name>
<accession>A0A642A505</accession>
<dbReference type="GO" id="GO:0000030">
    <property type="term" value="F:mannosyltransferase activity"/>
    <property type="evidence" value="ECO:0007669"/>
    <property type="project" value="TreeGrafter"/>
</dbReference>
<dbReference type="AlphaFoldDB" id="A0A642A505"/>
<evidence type="ECO:0000313" key="2">
    <source>
        <dbReference type="EMBL" id="KAA4560352.1"/>
    </source>
</evidence>
<sequence length="243" mass="28686">MIPKIIHYCWFGGKPLPDEVKKYMETWKKYCPDYEITEWNESNFDVNQNQYCREAYEAGKWAFVSDYARLKILYDYGGIYMDTDMEVCKPLDRLASYAFWSGFESESQIQTGIMASCRDNDLLEYLLSYYDDKHFKNEHGIYDTTTNVTTITRMVKDKYDIELNNTFQIFGNNNAIFPFEYFCAKSTEDGKIKKTDNTYTIHHFAGSWLTTYEVVRHKIKLLLVSLFGINLVINLKKALDRKN</sequence>
<proteinExistence type="predicted"/>
<protein>
    <submittedName>
        <fullName evidence="2">Glycosyl transferase</fullName>
    </submittedName>
</protein>
<dbReference type="Gene3D" id="3.90.550.20">
    <property type="match status" value="1"/>
</dbReference>
<dbReference type="InterPro" id="IPR051706">
    <property type="entry name" value="Glycosyltransferase_domain"/>
</dbReference>
<dbReference type="GO" id="GO:0051999">
    <property type="term" value="P:mannosyl-inositol phosphorylceramide biosynthetic process"/>
    <property type="evidence" value="ECO:0007669"/>
    <property type="project" value="TreeGrafter"/>
</dbReference>
<organism evidence="2">
    <name type="scientific">Bacteroides ovatus</name>
    <dbReference type="NCBI Taxonomy" id="28116"/>
    <lineage>
        <taxon>Bacteria</taxon>
        <taxon>Pseudomonadati</taxon>
        <taxon>Bacteroidota</taxon>
        <taxon>Bacteroidia</taxon>
        <taxon>Bacteroidales</taxon>
        <taxon>Bacteroidaceae</taxon>
        <taxon>Bacteroides</taxon>
    </lineage>
</organism>
<evidence type="ECO:0000256" key="1">
    <source>
        <dbReference type="ARBA" id="ARBA00022679"/>
    </source>
</evidence>
<keyword evidence="1 2" id="KW-0808">Transferase</keyword>
<dbReference type="GO" id="GO:0016020">
    <property type="term" value="C:membrane"/>
    <property type="evidence" value="ECO:0007669"/>
    <property type="project" value="GOC"/>
</dbReference>